<dbReference type="RefSeq" id="WP_068841083.1">
    <property type="nucleotide sequence ID" value="NZ_FRBT01000001.1"/>
</dbReference>
<name>A0A1M6ZQW5_9FLAO</name>
<feature type="chain" id="PRO_5009923378" description="Nickel transport protein" evidence="1">
    <location>
        <begin position="25"/>
        <end position="244"/>
    </location>
</feature>
<keyword evidence="1" id="KW-0732">Signal</keyword>
<keyword evidence="3" id="KW-1185">Reference proteome</keyword>
<sequence>MKNKLFIRIAIVFCLYLFSPKVLASAYWIDVKGSNKINEPVNIELCYGSMDEYGIRHRDTGKELQLAGDFRMRIIDSKGNEQELKLTLQKDSWLAVFTPKADGEYRIIGINDKHPVVDRSASGGENILPIDYIAAIYNVGNFSVPESHPIQKLDLITISENGKLTVKAYFDGKPTKAGTKLRVFNPENWEKELILNKDGEAVFYPTMKGLYIIRQDWTEPVSGSYKNVNYTSKRHRCNYYFLQQ</sequence>
<dbReference type="Proteomes" id="UP000184028">
    <property type="component" value="Unassembled WGS sequence"/>
</dbReference>
<protein>
    <recommendedName>
        <fullName evidence="4">Nickel transport protein</fullName>
    </recommendedName>
</protein>
<proteinExistence type="predicted"/>
<dbReference type="AlphaFoldDB" id="A0A1M6ZQW5"/>
<gene>
    <name evidence="2" type="ORF">SAMN05444484_1011120</name>
</gene>
<reference evidence="3" key="1">
    <citation type="submission" date="2016-11" db="EMBL/GenBank/DDBJ databases">
        <authorList>
            <person name="Varghese N."/>
            <person name="Submissions S."/>
        </authorList>
    </citation>
    <scope>NUCLEOTIDE SEQUENCE [LARGE SCALE GENOMIC DNA]</scope>
    <source>
        <strain evidence="3">DSM 24724</strain>
    </source>
</reference>
<evidence type="ECO:0008006" key="4">
    <source>
        <dbReference type="Google" id="ProtNLM"/>
    </source>
</evidence>
<dbReference type="EMBL" id="FRBT01000001">
    <property type="protein sequence ID" value="SHL32725.1"/>
    <property type="molecule type" value="Genomic_DNA"/>
</dbReference>
<dbReference type="STRING" id="946677.SAMN05444484_1011120"/>
<accession>A0A1M6ZQW5</accession>
<dbReference type="OrthoDB" id="1345900at2"/>
<evidence type="ECO:0000256" key="1">
    <source>
        <dbReference type="SAM" id="SignalP"/>
    </source>
</evidence>
<organism evidence="2 3">
    <name type="scientific">Flavobacterium chilense</name>
    <dbReference type="NCBI Taxonomy" id="946677"/>
    <lineage>
        <taxon>Bacteria</taxon>
        <taxon>Pseudomonadati</taxon>
        <taxon>Bacteroidota</taxon>
        <taxon>Flavobacteriia</taxon>
        <taxon>Flavobacteriales</taxon>
        <taxon>Flavobacteriaceae</taxon>
        <taxon>Flavobacterium</taxon>
    </lineage>
</organism>
<evidence type="ECO:0000313" key="2">
    <source>
        <dbReference type="EMBL" id="SHL32725.1"/>
    </source>
</evidence>
<feature type="signal peptide" evidence="1">
    <location>
        <begin position="1"/>
        <end position="24"/>
    </location>
</feature>
<evidence type="ECO:0000313" key="3">
    <source>
        <dbReference type="Proteomes" id="UP000184028"/>
    </source>
</evidence>